<sequence>MTLDLNFIQSLIGLQDLEVTSANVIDGIVYIYAESKHNFAVCPKCKKITQTVHDSRRQPYKHLPVWDKETIIILTKKRYVCSCDPEHPFDESFSFIRRYQRITTPYEKYIFSLMLKSTVKNAHEITGISEATCQSIYNFYANSILENRNPESLRLLGIDDIATKKGHNYDTVIYNHETGNVVAVITGRKKEDVISYLHTIPMDVREGIQAVSMDMSRGYCHSVLECFPNAKPVIDRFHISQQLHKNVDDARKHIQNHIKKNSKKNEVFKIRWALLKNVEDLKHDEALRLILSCTKYEKIYELHYLKEEFREFFNITSKEDAIAFHEYYKDFVYEYDIPELKIFCKTIDNWMPYILNYYDFPISNGPTEGNNHKIKNIKRRAYGYRNHNNFELRVKMEFECA</sequence>
<reference evidence="5" key="1">
    <citation type="submission" date="2017-02" db="EMBL/GenBank/DDBJ databases">
        <authorList>
            <person name="Varghese N."/>
            <person name="Submissions S."/>
        </authorList>
    </citation>
    <scope>NUCLEOTIDE SEQUENCE [LARGE SCALE GENOMIC DNA]</scope>
    <source>
        <strain evidence="5">USBA 833</strain>
    </source>
</reference>
<evidence type="ECO:0000259" key="2">
    <source>
        <dbReference type="Pfam" id="PF13542"/>
    </source>
</evidence>
<feature type="domain" description="Transposase IS204/IS1001/IS1096/IS1165 helix-turn-helix" evidence="2">
    <location>
        <begin position="91"/>
        <end position="140"/>
    </location>
</feature>
<dbReference type="InterPro" id="IPR002560">
    <property type="entry name" value="Transposase_DDE"/>
</dbReference>
<proteinExistence type="predicted"/>
<dbReference type="RefSeq" id="WP_078695257.1">
    <property type="nucleotide sequence ID" value="NZ_FUYH01000001.1"/>
</dbReference>
<keyword evidence="5" id="KW-1185">Reference proteome</keyword>
<dbReference type="Proteomes" id="UP000190105">
    <property type="component" value="Unassembled WGS sequence"/>
</dbReference>
<evidence type="ECO:0000313" key="4">
    <source>
        <dbReference type="EMBL" id="SKA76606.1"/>
    </source>
</evidence>
<dbReference type="Pfam" id="PF01610">
    <property type="entry name" value="DDE_Tnp_ISL3"/>
    <property type="match status" value="1"/>
</dbReference>
<dbReference type="STRING" id="1147123.SAMN05443428_101227"/>
<dbReference type="PANTHER" id="PTHR33498">
    <property type="entry name" value="TRANSPOSASE FOR INSERTION SEQUENCE ELEMENT IS1557"/>
    <property type="match status" value="1"/>
</dbReference>
<dbReference type="InterPro" id="IPR032877">
    <property type="entry name" value="Transposase_HTH"/>
</dbReference>
<dbReference type="Pfam" id="PF13542">
    <property type="entry name" value="HTH_Tnp_ISL3"/>
    <property type="match status" value="1"/>
</dbReference>
<dbReference type="InterPro" id="IPR047951">
    <property type="entry name" value="Transpos_ISL3"/>
</dbReference>
<dbReference type="EMBL" id="FUYH01000001">
    <property type="protein sequence ID" value="SKA76606.1"/>
    <property type="molecule type" value="Genomic_DNA"/>
</dbReference>
<evidence type="ECO:0000313" key="5">
    <source>
        <dbReference type="Proteomes" id="UP000190105"/>
    </source>
</evidence>
<dbReference type="InterPro" id="IPR029261">
    <property type="entry name" value="Transposase_Znf"/>
</dbReference>
<dbReference type="OrthoDB" id="1919248at2"/>
<evidence type="ECO:0000259" key="1">
    <source>
        <dbReference type="Pfam" id="PF01610"/>
    </source>
</evidence>
<dbReference type="NCBIfam" id="NF033550">
    <property type="entry name" value="transpos_ISL3"/>
    <property type="match status" value="1"/>
</dbReference>
<gene>
    <name evidence="4" type="ORF">SAMN05443428_101227</name>
</gene>
<feature type="domain" description="Transposase IS204/IS1001/IS1096/IS1165 DDE" evidence="1">
    <location>
        <begin position="156"/>
        <end position="394"/>
    </location>
</feature>
<feature type="domain" description="Transposase IS204/IS1001/IS1096/IS1165 zinc-finger" evidence="3">
    <location>
        <begin position="40"/>
        <end position="83"/>
    </location>
</feature>
<dbReference type="PANTHER" id="PTHR33498:SF1">
    <property type="entry name" value="TRANSPOSASE FOR INSERTION SEQUENCE ELEMENT IS1557"/>
    <property type="match status" value="1"/>
</dbReference>
<accession>A0A1T4WGY4</accession>
<protein>
    <submittedName>
        <fullName evidence="4">Transposase</fullName>
    </submittedName>
</protein>
<dbReference type="Pfam" id="PF14690">
    <property type="entry name" value="Zn_ribbon_ISL3"/>
    <property type="match status" value="1"/>
</dbReference>
<dbReference type="AlphaFoldDB" id="A0A1T4WGY4"/>
<name>A0A1T4WGY4_9CLOT</name>
<evidence type="ECO:0000259" key="3">
    <source>
        <dbReference type="Pfam" id="PF14690"/>
    </source>
</evidence>
<organism evidence="4 5">
    <name type="scientific">Caloramator quimbayensis</name>
    <dbReference type="NCBI Taxonomy" id="1147123"/>
    <lineage>
        <taxon>Bacteria</taxon>
        <taxon>Bacillati</taxon>
        <taxon>Bacillota</taxon>
        <taxon>Clostridia</taxon>
        <taxon>Eubacteriales</taxon>
        <taxon>Clostridiaceae</taxon>
        <taxon>Caloramator</taxon>
    </lineage>
</organism>